<protein>
    <recommendedName>
        <fullName evidence="4">M56 family peptidase</fullName>
    </recommendedName>
</protein>
<accession>A0A367YRJ8</accession>
<keyword evidence="1" id="KW-1133">Transmembrane helix</keyword>
<evidence type="ECO:0000256" key="1">
    <source>
        <dbReference type="SAM" id="Phobius"/>
    </source>
</evidence>
<name>A0A367YRJ8_9ACTN</name>
<evidence type="ECO:0000313" key="3">
    <source>
        <dbReference type="Proteomes" id="UP000252770"/>
    </source>
</evidence>
<dbReference type="InterPro" id="IPR052173">
    <property type="entry name" value="Beta-lactam_resp_regulator"/>
</dbReference>
<dbReference type="EMBL" id="QOUI01000011">
    <property type="protein sequence ID" value="RCK68448.1"/>
    <property type="molecule type" value="Genomic_DNA"/>
</dbReference>
<reference evidence="2 3" key="1">
    <citation type="submission" date="2018-07" db="EMBL/GenBank/DDBJ databases">
        <title>Desertimonas flava gen. nov. sp. nov.</title>
        <authorList>
            <person name="Liu S."/>
        </authorList>
    </citation>
    <scope>NUCLEOTIDE SEQUENCE [LARGE SCALE GENOMIC DNA]</scope>
    <source>
        <strain evidence="2 3">16Sb5-5</strain>
    </source>
</reference>
<sequence length="292" mass="30949">MDVLAGLLLIGLPLAYAAAMAVLAPRLLTRGVWRFDRPGLCLGLWQVALHTGLAGAATSFVAAMWLAAVLVARSTAERAGWVSVQAVVLLWVVLAVAGVVGVVVTTQYRRLARDERRARRGLSTLEAEHGIHRAVADGTSITVVESPRAVACALPGRARAVGCRHRVLVSSGLARSLDAGELRAVVLHEQAHLRLHHPLLLRLARLNAACVPLLPGPRELERVSGMLVELIADDAAARHCGDLTVAGALTTIGSLEGDAAMLLRAERLRARRRPRVRRGPARPVVVASAPGA</sequence>
<proteinExistence type="predicted"/>
<dbReference type="PANTHER" id="PTHR34978">
    <property type="entry name" value="POSSIBLE SENSOR-TRANSDUCER PROTEIN BLAR"/>
    <property type="match status" value="1"/>
</dbReference>
<comment type="caution">
    <text evidence="2">The sequence shown here is derived from an EMBL/GenBank/DDBJ whole genome shotgun (WGS) entry which is preliminary data.</text>
</comment>
<organism evidence="2 3">
    <name type="scientific">Desertihabitans brevis</name>
    <dbReference type="NCBI Taxonomy" id="2268447"/>
    <lineage>
        <taxon>Bacteria</taxon>
        <taxon>Bacillati</taxon>
        <taxon>Actinomycetota</taxon>
        <taxon>Actinomycetes</taxon>
        <taxon>Propionibacteriales</taxon>
        <taxon>Propionibacteriaceae</taxon>
        <taxon>Desertihabitans</taxon>
    </lineage>
</organism>
<dbReference type="PANTHER" id="PTHR34978:SF3">
    <property type="entry name" value="SLR0241 PROTEIN"/>
    <property type="match status" value="1"/>
</dbReference>
<dbReference type="RefSeq" id="WP_114127735.1">
    <property type="nucleotide sequence ID" value="NZ_QOUI01000011.1"/>
</dbReference>
<feature type="transmembrane region" description="Helical" evidence="1">
    <location>
        <begin position="84"/>
        <end position="104"/>
    </location>
</feature>
<evidence type="ECO:0000313" key="2">
    <source>
        <dbReference type="EMBL" id="RCK68448.1"/>
    </source>
</evidence>
<feature type="transmembrane region" description="Helical" evidence="1">
    <location>
        <begin position="43"/>
        <end position="72"/>
    </location>
</feature>
<keyword evidence="1" id="KW-0812">Transmembrane</keyword>
<keyword evidence="3" id="KW-1185">Reference proteome</keyword>
<keyword evidence="1" id="KW-0472">Membrane</keyword>
<dbReference type="Proteomes" id="UP000252770">
    <property type="component" value="Unassembled WGS sequence"/>
</dbReference>
<evidence type="ECO:0008006" key="4">
    <source>
        <dbReference type="Google" id="ProtNLM"/>
    </source>
</evidence>
<gene>
    <name evidence="2" type="ORF">DT076_16175</name>
</gene>
<dbReference type="Gene3D" id="3.30.2010.10">
    <property type="entry name" value="Metalloproteases ('zincins'), catalytic domain"/>
    <property type="match status" value="1"/>
</dbReference>
<dbReference type="AlphaFoldDB" id="A0A367YRJ8"/>